<proteinExistence type="predicted"/>
<evidence type="ECO:0000313" key="1">
    <source>
        <dbReference type="EMBL" id="CAI9164240.1"/>
    </source>
</evidence>
<gene>
    <name evidence="1" type="ORF">MRATA1EN1_LOCUS13202</name>
</gene>
<dbReference type="Proteomes" id="UP001176941">
    <property type="component" value="Chromosome 22"/>
</dbReference>
<protein>
    <submittedName>
        <fullName evidence="1">Uncharacterized protein</fullName>
    </submittedName>
</protein>
<accession>A0ABN8YT14</accession>
<sequence length="110" mass="12376">MHPRAKSCSEEDEVMTADSVGIFPPKGLDVPLRLSPGCQPTVLRSVVPPQDLSLCAVSSYQIFVVKANTNASYWILFWNITKALLLHYEVSLAHNETADPRWVSFYNKHM</sequence>
<organism evidence="1 2">
    <name type="scientific">Rangifer tarandus platyrhynchus</name>
    <name type="common">Svalbard reindeer</name>
    <dbReference type="NCBI Taxonomy" id="3082113"/>
    <lineage>
        <taxon>Eukaryota</taxon>
        <taxon>Metazoa</taxon>
        <taxon>Chordata</taxon>
        <taxon>Craniata</taxon>
        <taxon>Vertebrata</taxon>
        <taxon>Euteleostomi</taxon>
        <taxon>Mammalia</taxon>
        <taxon>Eutheria</taxon>
        <taxon>Laurasiatheria</taxon>
        <taxon>Artiodactyla</taxon>
        <taxon>Ruminantia</taxon>
        <taxon>Pecora</taxon>
        <taxon>Cervidae</taxon>
        <taxon>Odocoileinae</taxon>
        <taxon>Rangifer</taxon>
    </lineage>
</organism>
<name>A0ABN8YT14_RANTA</name>
<evidence type="ECO:0000313" key="2">
    <source>
        <dbReference type="Proteomes" id="UP001176941"/>
    </source>
</evidence>
<keyword evidence="2" id="KW-1185">Reference proteome</keyword>
<reference evidence="1" key="1">
    <citation type="submission" date="2023-04" db="EMBL/GenBank/DDBJ databases">
        <authorList>
            <consortium name="ELIXIR-Norway"/>
        </authorList>
    </citation>
    <scope>NUCLEOTIDE SEQUENCE [LARGE SCALE GENOMIC DNA]</scope>
</reference>
<dbReference type="EMBL" id="OX459958">
    <property type="protein sequence ID" value="CAI9164240.1"/>
    <property type="molecule type" value="Genomic_DNA"/>
</dbReference>